<evidence type="ECO:0000256" key="1">
    <source>
        <dbReference type="SAM" id="Phobius"/>
    </source>
</evidence>
<sequence>MRSRTSELTALEDRRLPVQAKLAAAWASFMFFYIYVDYLALYKPGFLDEIRGGTVHDFETGPLFVGASLTLVGIPALMIALSATLPARINRPVNLVIAALYLPVTIYNASGESLSYAYFYGLSIALEVLILAFILRSSWTWPRTTAPSMPDVIAPDHSQVQVGR</sequence>
<feature type="transmembrane region" description="Helical" evidence="1">
    <location>
        <begin position="61"/>
        <end position="81"/>
    </location>
</feature>
<protein>
    <submittedName>
        <fullName evidence="2">DUF6326 family protein</fullName>
    </submittedName>
</protein>
<dbReference type="Proteomes" id="UP001596138">
    <property type="component" value="Unassembled WGS sequence"/>
</dbReference>
<name>A0ABW1T5M1_9ACTN</name>
<keyword evidence="1" id="KW-1133">Transmembrane helix</keyword>
<proteinExistence type="predicted"/>
<reference evidence="3" key="1">
    <citation type="journal article" date="2019" name="Int. J. Syst. Evol. Microbiol.">
        <title>The Global Catalogue of Microorganisms (GCM) 10K type strain sequencing project: providing services to taxonomists for standard genome sequencing and annotation.</title>
        <authorList>
            <consortium name="The Broad Institute Genomics Platform"/>
            <consortium name="The Broad Institute Genome Sequencing Center for Infectious Disease"/>
            <person name="Wu L."/>
            <person name="Ma J."/>
        </authorList>
    </citation>
    <scope>NUCLEOTIDE SEQUENCE [LARGE SCALE GENOMIC DNA]</scope>
    <source>
        <strain evidence="3">CGMCC 4.7317</strain>
    </source>
</reference>
<keyword evidence="3" id="KW-1185">Reference proteome</keyword>
<gene>
    <name evidence="2" type="ORF">ACFQGU_15775</name>
</gene>
<organism evidence="2 3">
    <name type="scientific">Longivirga aurantiaca</name>
    <dbReference type="NCBI Taxonomy" id="1837743"/>
    <lineage>
        <taxon>Bacteria</taxon>
        <taxon>Bacillati</taxon>
        <taxon>Actinomycetota</taxon>
        <taxon>Actinomycetes</taxon>
        <taxon>Sporichthyales</taxon>
        <taxon>Sporichthyaceae</taxon>
        <taxon>Longivirga</taxon>
    </lineage>
</organism>
<evidence type="ECO:0000313" key="3">
    <source>
        <dbReference type="Proteomes" id="UP001596138"/>
    </source>
</evidence>
<dbReference type="RefSeq" id="WP_386768536.1">
    <property type="nucleotide sequence ID" value="NZ_JBHSTI010000017.1"/>
</dbReference>
<feature type="transmembrane region" description="Helical" evidence="1">
    <location>
        <begin position="116"/>
        <end position="135"/>
    </location>
</feature>
<feature type="transmembrane region" description="Helical" evidence="1">
    <location>
        <begin position="20"/>
        <end position="41"/>
    </location>
</feature>
<feature type="transmembrane region" description="Helical" evidence="1">
    <location>
        <begin position="93"/>
        <end position="110"/>
    </location>
</feature>
<evidence type="ECO:0000313" key="2">
    <source>
        <dbReference type="EMBL" id="MFC6239333.1"/>
    </source>
</evidence>
<keyword evidence="1" id="KW-0812">Transmembrane</keyword>
<dbReference type="InterPro" id="IPR046289">
    <property type="entry name" value="DUF6326"/>
</dbReference>
<accession>A0ABW1T5M1</accession>
<keyword evidence="1" id="KW-0472">Membrane</keyword>
<dbReference type="Pfam" id="PF19851">
    <property type="entry name" value="DUF6326"/>
    <property type="match status" value="1"/>
</dbReference>
<comment type="caution">
    <text evidence="2">The sequence shown here is derived from an EMBL/GenBank/DDBJ whole genome shotgun (WGS) entry which is preliminary data.</text>
</comment>
<dbReference type="EMBL" id="JBHSTI010000017">
    <property type="protein sequence ID" value="MFC6239333.1"/>
    <property type="molecule type" value="Genomic_DNA"/>
</dbReference>